<keyword evidence="2" id="KW-1185">Reference proteome</keyword>
<organism evidence="1 2">
    <name type="scientific">Bacillus phage vB_BcM_Sam112</name>
    <dbReference type="NCBI Taxonomy" id="2663324"/>
    <lineage>
        <taxon>Viruses</taxon>
        <taxon>Duplodnaviria</taxon>
        <taxon>Heunggongvirae</taxon>
        <taxon>Uroviricota</taxon>
        <taxon>Caudoviricetes</taxon>
        <taxon>Trautnerviridae</taxon>
        <taxon>Prospektnaukivirus</taxon>
        <taxon>Prospektnaukivirus sam112</taxon>
    </lineage>
</organism>
<sequence length="54" mass="6397">MEPEYRYAVICKRTKMRATPYYKTPAAAKGQLKQFFNDGRYTVGKFEMKLIEID</sequence>
<evidence type="ECO:0000313" key="1">
    <source>
        <dbReference type="EMBL" id="QGF21751.1"/>
    </source>
</evidence>
<name>A0A5Q2F587_9CAUD</name>
<dbReference type="EMBL" id="MN604230">
    <property type="protein sequence ID" value="QGF21751.1"/>
    <property type="molecule type" value="Genomic_DNA"/>
</dbReference>
<proteinExistence type="predicted"/>
<reference evidence="1 2" key="1">
    <citation type="submission" date="2019-10" db="EMBL/GenBank/DDBJ databases">
        <authorList>
            <person name="Kazantseva O."/>
            <person name="Piligrimova E."/>
            <person name="Shadrin A."/>
            <person name="Zagorodny V."/>
        </authorList>
    </citation>
    <scope>NUCLEOTIDE SEQUENCE [LARGE SCALE GENOMIC DNA]</scope>
</reference>
<protein>
    <submittedName>
        <fullName evidence="1">Uncharacterized protein</fullName>
    </submittedName>
</protein>
<gene>
    <name evidence="1" type="ORF">Sam112_gp49</name>
</gene>
<evidence type="ECO:0000313" key="2">
    <source>
        <dbReference type="Proteomes" id="UP000343370"/>
    </source>
</evidence>
<accession>A0A5Q2F587</accession>
<dbReference type="Proteomes" id="UP000343370">
    <property type="component" value="Segment"/>
</dbReference>